<protein>
    <submittedName>
        <fullName evidence="1">Uncharacterized protein</fullName>
    </submittedName>
</protein>
<sequence length="499" mass="55259">MIFIFNDHKSGLAIFKEWVCSSVARACSYIQAMQSKRKIPYLAFHGAMCKNPQNLHLAFNKFKTLAINIIHPAKYSKSIMIDMETQGRCKGCKNYLTVPAGRPCPICYKVSKPNKKASHYVVPQILQYIDRKANRVSSNNYYNGLYGQPLQTPAYGGYYAPPPQAPSPAYGYGYYSPQSQVSSFPVYSNGYSSPIPPHALSPPTVYSNGYDRPKPQMYQQSPQVHEKKRAVLCGVTYKGHIKTLDASINNVRSMNQLLVKLGFPNASIRILTEEESDPTRTPTRRNILMALEWLTKGCRSGDSLVFYYAGHGSHVPDGNGDEKDGFDEALCPVDYSVSGKILDDEINAIIVAPLPHGVILHSIMDTCFSGTLLDLPFLCRINRGGFYKWEDHHPSHVSSYGGTSGGKAICISACDDHQNSADTSAFTGNSIGALTYSFIQAVQSARKLSYGDLLDNMRKIVLNAHQRQGLNAPFASSTSQEPQLSCSTRFEIYSEAFML</sequence>
<name>A0ACB9B1P2_ARCLA</name>
<comment type="caution">
    <text evidence="1">The sequence shown here is derived from an EMBL/GenBank/DDBJ whole genome shotgun (WGS) entry which is preliminary data.</text>
</comment>
<dbReference type="Proteomes" id="UP001055879">
    <property type="component" value="Linkage Group LG07"/>
</dbReference>
<dbReference type="EMBL" id="CM042053">
    <property type="protein sequence ID" value="KAI3715830.1"/>
    <property type="molecule type" value="Genomic_DNA"/>
</dbReference>
<organism evidence="1 2">
    <name type="scientific">Arctium lappa</name>
    <name type="common">Greater burdock</name>
    <name type="synonym">Lappa major</name>
    <dbReference type="NCBI Taxonomy" id="4217"/>
    <lineage>
        <taxon>Eukaryota</taxon>
        <taxon>Viridiplantae</taxon>
        <taxon>Streptophyta</taxon>
        <taxon>Embryophyta</taxon>
        <taxon>Tracheophyta</taxon>
        <taxon>Spermatophyta</taxon>
        <taxon>Magnoliopsida</taxon>
        <taxon>eudicotyledons</taxon>
        <taxon>Gunneridae</taxon>
        <taxon>Pentapetalae</taxon>
        <taxon>asterids</taxon>
        <taxon>campanulids</taxon>
        <taxon>Asterales</taxon>
        <taxon>Asteraceae</taxon>
        <taxon>Carduoideae</taxon>
        <taxon>Cardueae</taxon>
        <taxon>Arctiinae</taxon>
        <taxon>Arctium</taxon>
    </lineage>
</organism>
<gene>
    <name evidence="1" type="ORF">L6452_22818</name>
</gene>
<evidence type="ECO:0000313" key="1">
    <source>
        <dbReference type="EMBL" id="KAI3715830.1"/>
    </source>
</evidence>
<reference evidence="1 2" key="2">
    <citation type="journal article" date="2022" name="Mol. Ecol. Resour.">
        <title>The genomes of chicory, endive, great burdock and yacon provide insights into Asteraceae paleo-polyploidization history and plant inulin production.</title>
        <authorList>
            <person name="Fan W."/>
            <person name="Wang S."/>
            <person name="Wang H."/>
            <person name="Wang A."/>
            <person name="Jiang F."/>
            <person name="Liu H."/>
            <person name="Zhao H."/>
            <person name="Xu D."/>
            <person name="Zhang Y."/>
        </authorList>
    </citation>
    <scope>NUCLEOTIDE SEQUENCE [LARGE SCALE GENOMIC DNA]</scope>
    <source>
        <strain evidence="2">cv. Niubang</strain>
    </source>
</reference>
<accession>A0ACB9B1P2</accession>
<evidence type="ECO:0000313" key="2">
    <source>
        <dbReference type="Proteomes" id="UP001055879"/>
    </source>
</evidence>
<keyword evidence="2" id="KW-1185">Reference proteome</keyword>
<proteinExistence type="predicted"/>
<reference evidence="2" key="1">
    <citation type="journal article" date="2022" name="Mol. Ecol. Resour.">
        <title>The genomes of chicory, endive, great burdock and yacon provide insights into Asteraceae palaeo-polyploidization history and plant inulin production.</title>
        <authorList>
            <person name="Fan W."/>
            <person name="Wang S."/>
            <person name="Wang H."/>
            <person name="Wang A."/>
            <person name="Jiang F."/>
            <person name="Liu H."/>
            <person name="Zhao H."/>
            <person name="Xu D."/>
            <person name="Zhang Y."/>
        </authorList>
    </citation>
    <scope>NUCLEOTIDE SEQUENCE [LARGE SCALE GENOMIC DNA]</scope>
    <source>
        <strain evidence="2">cv. Niubang</strain>
    </source>
</reference>